<dbReference type="GO" id="GO:0005634">
    <property type="term" value="C:nucleus"/>
    <property type="evidence" value="ECO:0007669"/>
    <property type="project" value="TreeGrafter"/>
</dbReference>
<feature type="region of interest" description="Disordered" evidence="1">
    <location>
        <begin position="112"/>
        <end position="144"/>
    </location>
</feature>
<feature type="compositionally biased region" description="Polar residues" evidence="1">
    <location>
        <begin position="318"/>
        <end position="342"/>
    </location>
</feature>
<feature type="region of interest" description="Disordered" evidence="1">
    <location>
        <begin position="438"/>
        <end position="466"/>
    </location>
</feature>
<reference evidence="3" key="2">
    <citation type="journal article" date="2023" name="IMA Fungus">
        <title>Comparative genomic study of the Penicillium genus elucidates a diverse pangenome and 15 lateral gene transfer events.</title>
        <authorList>
            <person name="Petersen C."/>
            <person name="Sorensen T."/>
            <person name="Nielsen M.R."/>
            <person name="Sondergaard T.E."/>
            <person name="Sorensen J.L."/>
            <person name="Fitzpatrick D.A."/>
            <person name="Frisvad J.C."/>
            <person name="Nielsen K.L."/>
        </authorList>
    </citation>
    <scope>NUCLEOTIDE SEQUENCE</scope>
    <source>
        <strain evidence="3">IBT 30728</strain>
    </source>
</reference>
<sequence length="601" mass="64993">MSTPITLTPRGTAPTSATASPLTASVIKFRCLYTHDLRRKTKRWQDGYLKYHAFNKRVMVYDETGNYIGDHHWRANEEVQDGDEMELDKGALIQVGERMETTQTDLTNLLEKRKSSQGSPQASGSISQTPRASAPTRSSASSQPFRSLNELLGIKKTQVGHLASPYEERHSVGSSAPTSQADDRASKRQKVQTAGPATRNKQLSQSPVVDLTGQEDESPLAAVQDLEKRKKLAREKNLAREQRLRNLGNEPQRPSADMSQDILIPSTSPKPSARLNRGVQAHQPPKPAKDPLSSSNPSRESTGLPVSNTDNRKAPISGPTSQSPQASSSITPLSNQATTCTDTGRAAAGSPQRKPRLEKPTTQDSTAFKKPALPDVTRAVSPPRSMTAAPSKETETVFSNSACAAVNPTKGPLSKPPSTMLRLASGKPRRKLMYSALLPSDSSQGSTSEQQPTSSVGSMSSSFPGRNKLKIKSRESQDSTAPVQVEASPAEFLPSASTQFVLEEMMAPTIGPSSIPPKEEFQRSSLIANQPPKAPVRRALDAPLRKSLSDPSTLTPGQPRPVLTRSALSAVPEHHEPVEEGPWTAEALDLFDFWPPGRPKP</sequence>
<dbReference type="Proteomes" id="UP001148312">
    <property type="component" value="Unassembled WGS sequence"/>
</dbReference>
<accession>A0A9X0C1Z5</accession>
<evidence type="ECO:0000259" key="2">
    <source>
        <dbReference type="Pfam" id="PF10382"/>
    </source>
</evidence>
<feature type="compositionally biased region" description="Basic and acidic residues" evidence="1">
    <location>
        <begin position="234"/>
        <end position="244"/>
    </location>
</feature>
<dbReference type="AlphaFoldDB" id="A0A9X0C1Z5"/>
<feature type="compositionally biased region" description="Low complexity" evidence="1">
    <location>
        <begin position="129"/>
        <end position="142"/>
    </location>
</feature>
<name>A0A9X0C1Z5_9EURO</name>
<reference evidence="3" key="1">
    <citation type="submission" date="2022-12" db="EMBL/GenBank/DDBJ databases">
        <authorList>
            <person name="Petersen C."/>
        </authorList>
    </citation>
    <scope>NUCLEOTIDE SEQUENCE</scope>
    <source>
        <strain evidence="3">IBT 30728</strain>
    </source>
</reference>
<evidence type="ECO:0000256" key="1">
    <source>
        <dbReference type="SAM" id="MobiDB-lite"/>
    </source>
</evidence>
<keyword evidence="4" id="KW-1185">Reference proteome</keyword>
<evidence type="ECO:0000313" key="4">
    <source>
        <dbReference type="Proteomes" id="UP001148312"/>
    </source>
</evidence>
<feature type="region of interest" description="Disordered" evidence="1">
    <location>
        <begin position="471"/>
        <end position="490"/>
    </location>
</feature>
<gene>
    <name evidence="3" type="ORF">N7539_000229</name>
</gene>
<dbReference type="InterPro" id="IPR052800">
    <property type="entry name" value="DNA_Repair_Helicase_ZGRF1"/>
</dbReference>
<dbReference type="PANTHER" id="PTHR28535:SF1">
    <property type="entry name" value="PROTEIN ZGRF1"/>
    <property type="match status" value="1"/>
</dbReference>
<dbReference type="RefSeq" id="XP_056794126.1">
    <property type="nucleotide sequence ID" value="XM_056929833.1"/>
</dbReference>
<dbReference type="GO" id="GO:0035861">
    <property type="term" value="C:site of double-strand break"/>
    <property type="evidence" value="ECO:0007669"/>
    <property type="project" value="TreeGrafter"/>
</dbReference>
<dbReference type="GO" id="GO:0006302">
    <property type="term" value="P:double-strand break repair"/>
    <property type="evidence" value="ECO:0007669"/>
    <property type="project" value="TreeGrafter"/>
</dbReference>
<dbReference type="GeneID" id="81620082"/>
<proteinExistence type="predicted"/>
<feature type="compositionally biased region" description="Basic and acidic residues" evidence="1">
    <location>
        <begin position="538"/>
        <end position="548"/>
    </location>
</feature>
<feature type="region of interest" description="Disordered" evidence="1">
    <location>
        <begin position="509"/>
        <end position="583"/>
    </location>
</feature>
<evidence type="ECO:0000313" key="3">
    <source>
        <dbReference type="EMBL" id="KAJ5495113.1"/>
    </source>
</evidence>
<feature type="compositionally biased region" description="Polar residues" evidence="1">
    <location>
        <begin position="292"/>
        <end position="309"/>
    </location>
</feature>
<dbReference type="PANTHER" id="PTHR28535">
    <property type="entry name" value="ZINC FINGER GRF-TYPE CONTAINING 1"/>
    <property type="match status" value="1"/>
</dbReference>
<dbReference type="EMBL" id="JAPWDQ010000001">
    <property type="protein sequence ID" value="KAJ5495113.1"/>
    <property type="molecule type" value="Genomic_DNA"/>
</dbReference>
<comment type="caution">
    <text evidence="3">The sequence shown here is derived from an EMBL/GenBank/DDBJ whole genome shotgun (WGS) entry which is preliminary data.</text>
</comment>
<feature type="region of interest" description="Disordered" evidence="1">
    <location>
        <begin position="165"/>
        <end position="395"/>
    </location>
</feature>
<dbReference type="Pfam" id="PF10382">
    <property type="entry name" value="ZGRF1-like_N"/>
    <property type="match status" value="1"/>
</dbReference>
<feature type="domain" description="5'-3' DNA helicase ZGRF1-like N-terminal" evidence="2">
    <location>
        <begin position="26"/>
        <end position="106"/>
    </location>
</feature>
<feature type="compositionally biased region" description="Polar residues" evidence="1">
    <location>
        <begin position="440"/>
        <end position="453"/>
    </location>
</feature>
<protein>
    <recommendedName>
        <fullName evidence="2">5'-3' DNA helicase ZGRF1-like N-terminal domain-containing protein</fullName>
    </recommendedName>
</protein>
<organism evidence="3 4">
    <name type="scientific">Penicillium diatomitis</name>
    <dbReference type="NCBI Taxonomy" id="2819901"/>
    <lineage>
        <taxon>Eukaryota</taxon>
        <taxon>Fungi</taxon>
        <taxon>Dikarya</taxon>
        <taxon>Ascomycota</taxon>
        <taxon>Pezizomycotina</taxon>
        <taxon>Eurotiomycetes</taxon>
        <taxon>Eurotiomycetidae</taxon>
        <taxon>Eurotiales</taxon>
        <taxon>Aspergillaceae</taxon>
        <taxon>Penicillium</taxon>
    </lineage>
</organism>
<feature type="compositionally biased region" description="Polar residues" evidence="1">
    <location>
        <begin position="116"/>
        <end position="128"/>
    </location>
</feature>
<dbReference type="InterPro" id="IPR018838">
    <property type="entry name" value="ZGRF1-like_N"/>
</dbReference>